<organism evidence="1 2">
    <name type="scientific">Ceriporiopsis subvermispora (strain B)</name>
    <name type="common">White-rot fungus</name>
    <name type="synonym">Gelatoporia subvermispora</name>
    <dbReference type="NCBI Taxonomy" id="914234"/>
    <lineage>
        <taxon>Eukaryota</taxon>
        <taxon>Fungi</taxon>
        <taxon>Dikarya</taxon>
        <taxon>Basidiomycota</taxon>
        <taxon>Agaricomycotina</taxon>
        <taxon>Agaricomycetes</taxon>
        <taxon>Polyporales</taxon>
        <taxon>Gelatoporiaceae</taxon>
        <taxon>Gelatoporia</taxon>
    </lineage>
</organism>
<dbReference type="EMBL" id="KB446369">
    <property type="protein sequence ID" value="EMD30294.1"/>
    <property type="molecule type" value="Genomic_DNA"/>
</dbReference>
<dbReference type="HOGENOM" id="CLU_2739798_0_0_1"/>
<reference evidence="1" key="1">
    <citation type="journal article" date="2012" name="Proc. Natl. Acad. Sci. U.S.A.">
        <title>Comparative genomics of Ceriporiopsis subvermispora and Phanerochaete chrysosporium provide insight into selective ligninolysis.</title>
        <authorList>
            <person name="Fernandez-Fueyo E."/>
            <person name="Ruiz-Duenas F.J."/>
            <person name="Ferreira P."/>
            <person name="Floudas D."/>
            <person name="Hibbett D.S."/>
            <person name="Canessa P."/>
            <person name="Larrondo L.F."/>
            <person name="James T.Y."/>
            <person name="Seelenfreund D."/>
            <person name="Lobos S."/>
            <person name="Polanco R."/>
            <person name="Tello M."/>
            <person name="Honda Y."/>
            <person name="Watanabe T."/>
            <person name="Watanabe T."/>
            <person name="Ryu J.S."/>
            <person name="Kubicek C.P."/>
            <person name="Schmoll M."/>
            <person name="Gaskell J."/>
            <person name="Hammel K.E."/>
            <person name="St John F.J."/>
            <person name="Vanden Wymelenberg A."/>
            <person name="Sabat G."/>
            <person name="Splinter BonDurant S."/>
            <person name="Syed K."/>
            <person name="Yadav J.S."/>
            <person name="Doddapaneni H."/>
            <person name="Subramanian V."/>
            <person name="Lavin J.L."/>
            <person name="Oguiza J.A."/>
            <person name="Perez G."/>
            <person name="Pisabarro A.G."/>
            <person name="Ramirez L."/>
            <person name="Santoyo F."/>
            <person name="Master E."/>
            <person name="Coutinho P.M."/>
            <person name="Henrissat B."/>
            <person name="Lombard V."/>
            <person name="Magnuson J.K."/>
            <person name="Kuees U."/>
            <person name="Hori C."/>
            <person name="Igarashi K."/>
            <person name="Samejima M."/>
            <person name="Held B.W."/>
            <person name="Barry K.W."/>
            <person name="LaButti K.M."/>
            <person name="Lapidus A."/>
            <person name="Lindquist E.A."/>
            <person name="Lucas S.M."/>
            <person name="Riley R."/>
            <person name="Salamov A.A."/>
            <person name="Hoffmeister D."/>
            <person name="Schwenk D."/>
            <person name="Hadar Y."/>
            <person name="Yarden O."/>
            <person name="de Vries R.P."/>
            <person name="Wiebenga A."/>
            <person name="Stenlid J."/>
            <person name="Eastwood D."/>
            <person name="Grigoriev I.V."/>
            <person name="Berka R.M."/>
            <person name="Blanchette R.A."/>
            <person name="Kersten P."/>
            <person name="Martinez A.T."/>
            <person name="Vicuna R."/>
            <person name="Cullen D."/>
        </authorList>
    </citation>
    <scope>NUCLEOTIDE SEQUENCE [LARGE SCALE GENOMIC DNA]</scope>
    <source>
        <strain evidence="1">B</strain>
    </source>
</reference>
<evidence type="ECO:0000313" key="2">
    <source>
        <dbReference type="Proteomes" id="UP000016930"/>
    </source>
</evidence>
<sequence>MAMSELAALVPLASGKAPDRLVYNVPGKLARLMDTAIQPPTVTSPMDPFVRKSTTGESMDIKYGDARDTWR</sequence>
<protein>
    <submittedName>
        <fullName evidence="1">Uncharacterized protein</fullName>
    </submittedName>
</protein>
<gene>
    <name evidence="1" type="ORF">CERSUDRAFT_101596</name>
</gene>
<accession>M2P508</accession>
<dbReference type="AlphaFoldDB" id="M2P508"/>
<keyword evidence="2" id="KW-1185">Reference proteome</keyword>
<name>M2P508_CERS8</name>
<proteinExistence type="predicted"/>
<evidence type="ECO:0000313" key="1">
    <source>
        <dbReference type="EMBL" id="EMD30294.1"/>
    </source>
</evidence>
<dbReference type="Proteomes" id="UP000016930">
    <property type="component" value="Unassembled WGS sequence"/>
</dbReference>